<evidence type="ECO:0000313" key="1">
    <source>
        <dbReference type="EMBL" id="VGO21121.1"/>
    </source>
</evidence>
<reference evidence="1 2" key="1">
    <citation type="submission" date="2019-04" db="EMBL/GenBank/DDBJ databases">
        <authorList>
            <person name="Van Vliet M D."/>
        </authorList>
    </citation>
    <scope>NUCLEOTIDE SEQUENCE [LARGE SCALE GENOMIC DNA]</scope>
    <source>
        <strain evidence="1 2">F21</strain>
    </source>
</reference>
<accession>A0A6C2UPC7</accession>
<protein>
    <submittedName>
        <fullName evidence="1">Uncharacterized protein</fullName>
    </submittedName>
</protein>
<dbReference type="AlphaFoldDB" id="A0A6C2UPC7"/>
<keyword evidence="2" id="KW-1185">Reference proteome</keyword>
<name>A0A6C2UPC7_9BACT</name>
<evidence type="ECO:0000313" key="2">
    <source>
        <dbReference type="Proteomes" id="UP000346198"/>
    </source>
</evidence>
<dbReference type="RefSeq" id="WP_136062605.1">
    <property type="nucleotide sequence ID" value="NZ_CAAHFH010000002.1"/>
</dbReference>
<dbReference type="EMBL" id="CAAHFH010000002">
    <property type="protein sequence ID" value="VGO21121.1"/>
    <property type="molecule type" value="Genomic_DNA"/>
</dbReference>
<organism evidence="1 2">
    <name type="scientific">Pontiella sulfatireligans</name>
    <dbReference type="NCBI Taxonomy" id="2750658"/>
    <lineage>
        <taxon>Bacteria</taxon>
        <taxon>Pseudomonadati</taxon>
        <taxon>Kiritimatiellota</taxon>
        <taxon>Kiritimatiellia</taxon>
        <taxon>Kiritimatiellales</taxon>
        <taxon>Pontiellaceae</taxon>
        <taxon>Pontiella</taxon>
    </lineage>
</organism>
<proteinExistence type="predicted"/>
<dbReference type="Proteomes" id="UP000346198">
    <property type="component" value="Unassembled WGS sequence"/>
</dbReference>
<gene>
    <name evidence="1" type="ORF">SCARR_03191</name>
</gene>
<sequence>MKIDQLDREVLKRYRDARKAIAKRAYRTTALVHLLSLLRHCGDDSIEVCPMALAIVADLVDAAATTINELLDQWLYVGDAEAVLEG</sequence>